<dbReference type="InterPro" id="IPR011766">
    <property type="entry name" value="TPP_enzyme_TPP-bd"/>
</dbReference>
<protein>
    <submittedName>
        <fullName evidence="3">Pyruvate ferredoxin oxidoreductase</fullName>
    </submittedName>
</protein>
<dbReference type="InterPro" id="IPR051479">
    <property type="entry name" value="PorB-like"/>
</dbReference>
<comment type="caution">
    <text evidence="3">The sequence shown here is derived from an EMBL/GenBank/DDBJ whole genome shotgun (WGS) entry which is preliminary data.</text>
</comment>
<proteinExistence type="predicted"/>
<dbReference type="CDD" id="cd03376">
    <property type="entry name" value="TPP_PFOR_porB_like"/>
    <property type="match status" value="1"/>
</dbReference>
<evidence type="ECO:0000259" key="2">
    <source>
        <dbReference type="Pfam" id="PF02775"/>
    </source>
</evidence>
<gene>
    <name evidence="3" type="ORF">ISU02_09720</name>
</gene>
<dbReference type="InterPro" id="IPR029061">
    <property type="entry name" value="THDP-binding"/>
</dbReference>
<keyword evidence="4" id="KW-1185">Reference proteome</keyword>
<organism evidence="3 4">
    <name type="scientific">Fusibacter ferrireducens</name>
    <dbReference type="NCBI Taxonomy" id="2785058"/>
    <lineage>
        <taxon>Bacteria</taxon>
        <taxon>Bacillati</taxon>
        <taxon>Bacillota</taxon>
        <taxon>Clostridia</taxon>
        <taxon>Eubacteriales</taxon>
        <taxon>Eubacteriales Family XII. Incertae Sedis</taxon>
        <taxon>Fusibacter</taxon>
    </lineage>
</organism>
<accession>A0ABR9ZSF1</accession>
<dbReference type="Gene3D" id="3.40.50.970">
    <property type="match status" value="2"/>
</dbReference>
<dbReference type="Pfam" id="PF02775">
    <property type="entry name" value="TPP_enzyme_C"/>
    <property type="match status" value="1"/>
</dbReference>
<keyword evidence="3" id="KW-0670">Pyruvate</keyword>
<keyword evidence="1" id="KW-0560">Oxidoreductase</keyword>
<dbReference type="EMBL" id="JADKNH010000005">
    <property type="protein sequence ID" value="MBF4693399.1"/>
    <property type="molecule type" value="Genomic_DNA"/>
</dbReference>
<name>A0ABR9ZSF1_9FIRM</name>
<dbReference type="Proteomes" id="UP000614200">
    <property type="component" value="Unassembled WGS sequence"/>
</dbReference>
<evidence type="ECO:0000313" key="3">
    <source>
        <dbReference type="EMBL" id="MBF4693399.1"/>
    </source>
</evidence>
<dbReference type="RefSeq" id="WP_194701632.1">
    <property type="nucleotide sequence ID" value="NZ_JADKNH010000005.1"/>
</dbReference>
<dbReference type="PANTHER" id="PTHR42897">
    <property type="entry name" value="PYRUVATE SYNTHASE SUBUNIT PORB"/>
    <property type="match status" value="1"/>
</dbReference>
<sequence>MAYNFKNEMCKPERLTGGHRMCAGCGAPVAVRGVLRALKEGDQAVIGNATGCLEVSTFMYPYTAWKDSYIHSAFENAGATISGVEAAYNAKKKRGKLDDTYKFIAFGGDGGTYDIGFQSLSGAMERGHDMVYVCYDNGAYMNTGIQRSSATPKFADTTTSPAGTEIPGKSQNRKDLADIMAAHNIPYVGQTTFLKNFKDLHEKSEKAIYTEGAAFLNVLAPCPRGWRYDESELMEICRLAVETCYWPLFEVINGEWKLSYKPKNKLPIEDFLRPQGRFKHIFKPGNEYMIKDIQEEVDRKWDQLLKKCGEL</sequence>
<evidence type="ECO:0000256" key="1">
    <source>
        <dbReference type="ARBA" id="ARBA00023002"/>
    </source>
</evidence>
<feature type="domain" description="Thiamine pyrophosphate enzyme TPP-binding" evidence="2">
    <location>
        <begin position="50"/>
        <end position="218"/>
    </location>
</feature>
<dbReference type="SUPFAM" id="SSF52518">
    <property type="entry name" value="Thiamin diphosphate-binding fold (THDP-binding)"/>
    <property type="match status" value="1"/>
</dbReference>
<dbReference type="PANTHER" id="PTHR42897:SF2">
    <property type="entry name" value="PYRUVATE SYNTHASE SUBUNIT PORB"/>
    <property type="match status" value="1"/>
</dbReference>
<evidence type="ECO:0000313" key="4">
    <source>
        <dbReference type="Proteomes" id="UP000614200"/>
    </source>
</evidence>
<reference evidence="3 4" key="1">
    <citation type="submission" date="2020-11" db="EMBL/GenBank/DDBJ databases">
        <title>Fusibacter basophilias sp. nov.</title>
        <authorList>
            <person name="Qiu D."/>
        </authorList>
    </citation>
    <scope>NUCLEOTIDE SEQUENCE [LARGE SCALE GENOMIC DNA]</scope>
    <source>
        <strain evidence="3 4">Q10-2</strain>
    </source>
</reference>